<dbReference type="AlphaFoldDB" id="A0ABD2QI04"/>
<reference evidence="2 3" key="1">
    <citation type="submission" date="2024-11" db="EMBL/GenBank/DDBJ databases">
        <title>Adaptive evolution of stress response genes in parasites aligns with host niche diversity.</title>
        <authorList>
            <person name="Hahn C."/>
            <person name="Resl P."/>
        </authorList>
    </citation>
    <scope>NUCLEOTIDE SEQUENCE [LARGE SCALE GENOMIC DNA]</scope>
    <source>
        <strain evidence="2">EGGRZ-B1_66</strain>
        <tissue evidence="2">Body</tissue>
    </source>
</reference>
<evidence type="ECO:0000256" key="1">
    <source>
        <dbReference type="ARBA" id="ARBA00001954"/>
    </source>
</evidence>
<dbReference type="InterPro" id="IPR037151">
    <property type="entry name" value="AlkB-like_sf"/>
</dbReference>
<dbReference type="Gene3D" id="2.60.120.590">
    <property type="entry name" value="Alpha-ketoglutarate-dependent dioxygenase AlkB-like"/>
    <property type="match status" value="1"/>
</dbReference>
<proteinExistence type="predicted"/>
<dbReference type="Pfam" id="PF06487">
    <property type="entry name" value="SAP18"/>
    <property type="match status" value="1"/>
</dbReference>
<sequence length="309" mass="35272">MITTLSTSSTSEELNVILQRDVIVKPNFISENEEATLLKEIDPHLSRIKYMSSHWDDAIQNYREIERKNWNANNKMTIDKLRQHTLECYPTPLVLLPLTHCLDLSGDGEIRPHVDSVRATGLLSTISVVKKKEPVELETAEESRRVVLRRTETNGHGKNCPILVRIFYSTEIKSIPMSLYTSGRMPKNEIQINTWPSAKLKDLAREVRYACREANKRGARLIFSSVYVAPSKNFKRKPLGVVITGHSSSLNKEQGSPEADDSEVRLNANNFKVGDFIEVHVMRSSPSRRLRTDQAIVPESDFRTVNRRF</sequence>
<evidence type="ECO:0000313" key="3">
    <source>
        <dbReference type="Proteomes" id="UP001626550"/>
    </source>
</evidence>
<dbReference type="InterPro" id="IPR042534">
    <property type="entry name" value="SAP18_sf"/>
</dbReference>
<dbReference type="PANTHER" id="PTHR21052">
    <property type="entry name" value="SPERMATOGENESIS ASSOCIATED 11-RELATED"/>
    <property type="match status" value="1"/>
</dbReference>
<comment type="cofactor">
    <cofactor evidence="1">
        <name>Fe(2+)</name>
        <dbReference type="ChEBI" id="CHEBI:29033"/>
    </cofactor>
</comment>
<keyword evidence="3" id="KW-1185">Reference proteome</keyword>
<evidence type="ECO:0000313" key="2">
    <source>
        <dbReference type="EMBL" id="KAL3319169.1"/>
    </source>
</evidence>
<organism evidence="2 3">
    <name type="scientific">Cichlidogyrus casuarinus</name>
    <dbReference type="NCBI Taxonomy" id="1844966"/>
    <lineage>
        <taxon>Eukaryota</taxon>
        <taxon>Metazoa</taxon>
        <taxon>Spiralia</taxon>
        <taxon>Lophotrochozoa</taxon>
        <taxon>Platyhelminthes</taxon>
        <taxon>Monogenea</taxon>
        <taxon>Monopisthocotylea</taxon>
        <taxon>Dactylogyridea</taxon>
        <taxon>Ancyrocephalidae</taxon>
        <taxon>Cichlidogyrus</taxon>
    </lineage>
</organism>
<dbReference type="InterPro" id="IPR032870">
    <property type="entry name" value="ALKBH7-like"/>
</dbReference>
<dbReference type="EMBL" id="JBJKFK010000164">
    <property type="protein sequence ID" value="KAL3319169.1"/>
    <property type="molecule type" value="Genomic_DNA"/>
</dbReference>
<dbReference type="Proteomes" id="UP001626550">
    <property type="component" value="Unassembled WGS sequence"/>
</dbReference>
<dbReference type="InterPro" id="IPR010516">
    <property type="entry name" value="SAP18"/>
</dbReference>
<dbReference type="Gene3D" id="3.10.20.550">
    <property type="entry name" value="ASAP complex, SAP18 subunit"/>
    <property type="match status" value="1"/>
</dbReference>
<accession>A0ABD2QI04</accession>
<gene>
    <name evidence="2" type="ORF">Ciccas_002159</name>
</gene>
<comment type="caution">
    <text evidence="2">The sequence shown here is derived from an EMBL/GenBank/DDBJ whole genome shotgun (WGS) entry which is preliminary data.</text>
</comment>
<dbReference type="PANTHER" id="PTHR21052:SF0">
    <property type="entry name" value="ALPHA-KETOGLUTARATE-DEPENDENT DIOXYGENASE ALKB HOMOLOG 7, MITOCHONDRIAL"/>
    <property type="match status" value="1"/>
</dbReference>
<protein>
    <submittedName>
        <fullName evidence="2">Uncharacterized protein</fullName>
    </submittedName>
</protein>
<name>A0ABD2QI04_9PLAT</name>